<proteinExistence type="inferred from homology"/>
<dbReference type="SMART" id="SM00400">
    <property type="entry name" value="ZnF_CHCC"/>
    <property type="match status" value="1"/>
</dbReference>
<keyword evidence="11 12" id="KW-0804">Transcription</keyword>
<evidence type="ECO:0000256" key="7">
    <source>
        <dbReference type="ARBA" id="ARBA00022771"/>
    </source>
</evidence>
<organism evidence="15 16">
    <name type="scientific">Leptotrichia wadei</name>
    <dbReference type="NCBI Taxonomy" id="157687"/>
    <lineage>
        <taxon>Bacteria</taxon>
        <taxon>Fusobacteriati</taxon>
        <taxon>Fusobacteriota</taxon>
        <taxon>Fusobacteriia</taxon>
        <taxon>Fusobacteriales</taxon>
        <taxon>Leptotrichiaceae</taxon>
        <taxon>Leptotrichia</taxon>
    </lineage>
</organism>
<evidence type="ECO:0000313" key="15">
    <source>
        <dbReference type="EMBL" id="KXB69917.1"/>
    </source>
</evidence>
<keyword evidence="1 12" id="KW-0240">DNA-directed RNA polymerase</keyword>
<dbReference type="Gene3D" id="3.90.580.10">
    <property type="entry name" value="Zinc finger, CHC2-type domain"/>
    <property type="match status" value="1"/>
</dbReference>
<dbReference type="SUPFAM" id="SSF57783">
    <property type="entry name" value="Zinc beta-ribbon"/>
    <property type="match status" value="1"/>
</dbReference>
<dbReference type="InterPro" id="IPR006295">
    <property type="entry name" value="DNA_primase_DnaG"/>
</dbReference>
<keyword evidence="16" id="KW-1185">Reference proteome</keyword>
<keyword evidence="4 12" id="KW-0548">Nucleotidyltransferase</keyword>
<dbReference type="Pfam" id="PF13155">
    <property type="entry name" value="Toprim_2"/>
    <property type="match status" value="1"/>
</dbReference>
<evidence type="ECO:0000256" key="13">
    <source>
        <dbReference type="PIRNR" id="PIRNR002811"/>
    </source>
</evidence>
<dbReference type="Gene3D" id="3.40.1360.10">
    <property type="match status" value="1"/>
</dbReference>
<comment type="similarity">
    <text evidence="12 13">Belongs to the DnaG primase family.</text>
</comment>
<comment type="subunit">
    <text evidence="12">Monomer. Interacts with DnaB.</text>
</comment>
<dbReference type="Pfam" id="PF08275">
    <property type="entry name" value="DNAG_N"/>
    <property type="match status" value="1"/>
</dbReference>
<dbReference type="InterPro" id="IPR050219">
    <property type="entry name" value="DnaG_primase"/>
</dbReference>
<dbReference type="FunFam" id="3.90.580.10:FF:000001">
    <property type="entry name" value="DNA primase"/>
    <property type="match status" value="1"/>
</dbReference>
<keyword evidence="5 12" id="KW-0235">DNA replication</keyword>
<evidence type="ECO:0000256" key="11">
    <source>
        <dbReference type="ARBA" id="ARBA00023163"/>
    </source>
</evidence>
<dbReference type="Proteomes" id="UP000070483">
    <property type="component" value="Unassembled WGS sequence"/>
</dbReference>
<evidence type="ECO:0000256" key="3">
    <source>
        <dbReference type="ARBA" id="ARBA00022679"/>
    </source>
</evidence>
<evidence type="ECO:0000256" key="1">
    <source>
        <dbReference type="ARBA" id="ARBA00022478"/>
    </source>
</evidence>
<dbReference type="GO" id="GO:0005737">
    <property type="term" value="C:cytoplasm"/>
    <property type="evidence" value="ECO:0007669"/>
    <property type="project" value="TreeGrafter"/>
</dbReference>
<keyword evidence="9" id="KW-0460">Magnesium</keyword>
<dbReference type="InterPro" id="IPR006171">
    <property type="entry name" value="TOPRIM_dom"/>
</dbReference>
<evidence type="ECO:0000259" key="14">
    <source>
        <dbReference type="PROSITE" id="PS50880"/>
    </source>
</evidence>
<dbReference type="GO" id="GO:0006269">
    <property type="term" value="P:DNA replication, synthesis of primer"/>
    <property type="evidence" value="ECO:0007669"/>
    <property type="project" value="UniProtKB-UniRule"/>
</dbReference>
<dbReference type="CDD" id="cd03364">
    <property type="entry name" value="TOPRIM_DnaG_primases"/>
    <property type="match status" value="1"/>
</dbReference>
<dbReference type="Pfam" id="PF10410">
    <property type="entry name" value="DnaB_bind"/>
    <property type="match status" value="1"/>
</dbReference>
<comment type="cofactor">
    <cofactor evidence="13">
        <name>Zn(2+)</name>
        <dbReference type="ChEBI" id="CHEBI:29105"/>
    </cofactor>
    <text evidence="13">Binds 1 zinc ion per monomer.</text>
</comment>
<dbReference type="Gene3D" id="3.90.980.10">
    <property type="entry name" value="DNA primase, catalytic core, N-terminal domain"/>
    <property type="match status" value="1"/>
</dbReference>
<dbReference type="OrthoDB" id="9803773at2"/>
<dbReference type="PANTHER" id="PTHR30313:SF2">
    <property type="entry name" value="DNA PRIMASE"/>
    <property type="match status" value="1"/>
</dbReference>
<dbReference type="Gene3D" id="1.20.50.20">
    <property type="entry name" value="DnaG, RNA polymerase domain, helical bundle"/>
    <property type="match status" value="1"/>
</dbReference>
<evidence type="ECO:0000256" key="6">
    <source>
        <dbReference type="ARBA" id="ARBA00022723"/>
    </source>
</evidence>
<comment type="caution">
    <text evidence="12">Lacks conserved residue(s) required for the propagation of feature annotation.</text>
</comment>
<dbReference type="InterPro" id="IPR037068">
    <property type="entry name" value="DNA_primase_core_N_sf"/>
</dbReference>
<dbReference type="RefSeq" id="WP_060917280.1">
    <property type="nucleotide sequence ID" value="NZ_KQ960005.1"/>
</dbReference>
<dbReference type="AlphaFoldDB" id="A0A134AQG7"/>
<evidence type="ECO:0000256" key="2">
    <source>
        <dbReference type="ARBA" id="ARBA00022515"/>
    </source>
</evidence>
<evidence type="ECO:0000256" key="4">
    <source>
        <dbReference type="ARBA" id="ARBA00022695"/>
    </source>
</evidence>
<dbReference type="GO" id="GO:0008270">
    <property type="term" value="F:zinc ion binding"/>
    <property type="evidence" value="ECO:0007669"/>
    <property type="project" value="UniProtKB-KW"/>
</dbReference>
<dbReference type="GO" id="GO:0003899">
    <property type="term" value="F:DNA-directed RNA polymerase activity"/>
    <property type="evidence" value="ECO:0007669"/>
    <property type="project" value="UniProtKB-UniRule"/>
</dbReference>
<dbReference type="PROSITE" id="PS50880">
    <property type="entry name" value="TOPRIM"/>
    <property type="match status" value="1"/>
</dbReference>
<accession>A0A134AQG7</accession>
<comment type="catalytic activity">
    <reaction evidence="12">
        <text>ssDNA + n NTP = ssDNA/pppN(pN)n-1 hybrid + (n-1) diphosphate.</text>
        <dbReference type="EC" id="2.7.7.101"/>
    </reaction>
</comment>
<reference evidence="16" key="1">
    <citation type="submission" date="2016-01" db="EMBL/GenBank/DDBJ databases">
        <authorList>
            <person name="Mitreva M."/>
            <person name="Pepin K.H."/>
            <person name="Mihindukulasuriya K.A."/>
            <person name="Fulton R."/>
            <person name="Fronick C."/>
            <person name="O'Laughlin M."/>
            <person name="Miner T."/>
            <person name="Herter B."/>
            <person name="Rosa B.A."/>
            <person name="Cordes M."/>
            <person name="Tomlinson C."/>
            <person name="Wollam A."/>
            <person name="Palsikar V.B."/>
            <person name="Mardis E.R."/>
            <person name="Wilson R.K."/>
        </authorList>
    </citation>
    <scope>NUCLEOTIDE SEQUENCE [LARGE SCALE GENOMIC DNA]</scope>
    <source>
        <strain evidence="16">KA00185</strain>
    </source>
</reference>
<keyword evidence="6 13" id="KW-0479">Metal-binding</keyword>
<keyword evidence="10 12" id="KW-0238">DNA-binding</keyword>
<feature type="domain" description="Toprim" evidence="14">
    <location>
        <begin position="261"/>
        <end position="342"/>
    </location>
</feature>
<dbReference type="PATRIC" id="fig|157687.3.peg.221"/>
<dbReference type="InterPro" id="IPR036977">
    <property type="entry name" value="DNA_primase_Znf_CHC2"/>
</dbReference>
<sequence length="612" mass="72242">MFYSKKEIQKLIDNLDIVQVIGEYVNLKKAGSDYKGLSPFKEEKTPSFTVSPVKNIFKDFSTQIGGNVISFYMKINDIGFVQAVEELSQKYNIPLKKNRRYETVNQEIEKKKTVNREYFEIMKEAQVFFKENIEKHNEALEYMKERDFSLEEVKKFGIGFASSSRDDLFQYLLKKDFPEEKIMELGLVKRNENGEIYDSFRNRVIFPIYNADAQIVGFGGRIIEKNTNLPKYLNSPDSPIFKKGNELFGIKYRGENIRKKGFAMLMEGYLDVLTAQKNGFENAVASLGTAFTEEQAELLRRYTDKVLISYDNDEAGKSAVIKAGYILKRYDFDVKCLVMDGSEKDPDEFLRKNGKKSFIEVVKKSEEIFDFLTKEISKDLDLNNINGEKNFIERLKPFFSNITNNLSKNLYLQRLSVNFGINEFVLEESLKNISSETLRRKKRKNYGSQKVQYKKLKEDLNIELEEQTLMYILEFYDSERKRCEELLNKNFSHSLFNELIEKLKLVNFDIVRLEKNGINEESREIVTQLKLRADKDIKYKDSYFKDRYFMEVYSGWFEREIREESKKSEEENNKIKKIELRKLLLKIKNINKIDEIKKLYDEFILIRRLGYV</sequence>
<evidence type="ECO:0000256" key="8">
    <source>
        <dbReference type="ARBA" id="ARBA00022833"/>
    </source>
</evidence>
<dbReference type="InterPro" id="IPR019475">
    <property type="entry name" value="DNA_primase_DnaB-bd"/>
</dbReference>
<dbReference type="SUPFAM" id="SSF56731">
    <property type="entry name" value="DNA primase core"/>
    <property type="match status" value="1"/>
</dbReference>
<gene>
    <name evidence="12" type="primary">dnaG</name>
    <name evidence="15" type="ORF">HMPREF3180_00219</name>
</gene>
<dbReference type="EMBL" id="LSDD01000011">
    <property type="protein sequence ID" value="KXB69917.1"/>
    <property type="molecule type" value="Genomic_DNA"/>
</dbReference>
<dbReference type="GO" id="GO:0000428">
    <property type="term" value="C:DNA-directed RNA polymerase complex"/>
    <property type="evidence" value="ECO:0007669"/>
    <property type="project" value="UniProtKB-KW"/>
</dbReference>
<dbReference type="HAMAP" id="MF_00974">
    <property type="entry name" value="DNA_primase_DnaG"/>
    <property type="match status" value="1"/>
</dbReference>
<comment type="function">
    <text evidence="12 13">RNA polymerase that catalyzes the synthesis of short RNA molecules used as primers for DNA polymerase during DNA replication.</text>
</comment>
<dbReference type="NCBIfam" id="TIGR01391">
    <property type="entry name" value="dnaG"/>
    <property type="match status" value="1"/>
</dbReference>
<name>A0A134AQG7_9FUSO</name>
<dbReference type="GO" id="GO:0003677">
    <property type="term" value="F:DNA binding"/>
    <property type="evidence" value="ECO:0007669"/>
    <property type="project" value="UniProtKB-KW"/>
</dbReference>
<evidence type="ECO:0000256" key="12">
    <source>
        <dbReference type="HAMAP-Rule" id="MF_00974"/>
    </source>
</evidence>
<dbReference type="PIRSF" id="PIRSF002811">
    <property type="entry name" value="DnaG"/>
    <property type="match status" value="1"/>
</dbReference>
<dbReference type="InterPro" id="IPR034151">
    <property type="entry name" value="TOPRIM_DnaG_bac"/>
</dbReference>
<keyword evidence="8 13" id="KW-0862">Zinc</keyword>
<protein>
    <recommendedName>
        <fullName evidence="12 13">DNA primase</fullName>
        <ecNumber evidence="12">2.7.7.101</ecNumber>
    </recommendedName>
</protein>
<dbReference type="PANTHER" id="PTHR30313">
    <property type="entry name" value="DNA PRIMASE"/>
    <property type="match status" value="1"/>
</dbReference>
<keyword evidence="7" id="KW-0863">Zinc-finger</keyword>
<comment type="caution">
    <text evidence="15">The sequence shown here is derived from an EMBL/GenBank/DDBJ whole genome shotgun (WGS) entry which is preliminary data.</text>
</comment>
<dbReference type="InterPro" id="IPR030846">
    <property type="entry name" value="DnaG_bac"/>
</dbReference>
<keyword evidence="2 12" id="KW-0639">Primosome</keyword>
<evidence type="ECO:0000256" key="9">
    <source>
        <dbReference type="ARBA" id="ARBA00022842"/>
    </source>
</evidence>
<dbReference type="SMART" id="SM00493">
    <property type="entry name" value="TOPRIM"/>
    <property type="match status" value="1"/>
</dbReference>
<dbReference type="EC" id="2.7.7.101" evidence="12"/>
<dbReference type="STRING" id="157687.HMPREF3180_00219"/>
<keyword evidence="3 12" id="KW-0808">Transferase</keyword>
<dbReference type="GO" id="GO:1990077">
    <property type="term" value="C:primosome complex"/>
    <property type="evidence" value="ECO:0007669"/>
    <property type="project" value="UniProtKB-KW"/>
</dbReference>
<evidence type="ECO:0000256" key="10">
    <source>
        <dbReference type="ARBA" id="ARBA00023125"/>
    </source>
</evidence>
<dbReference type="Pfam" id="PF01807">
    <property type="entry name" value="Zn_ribbon_DnaG"/>
    <property type="match status" value="1"/>
</dbReference>
<dbReference type="InterPro" id="IPR002694">
    <property type="entry name" value="Znf_CHC2"/>
</dbReference>
<evidence type="ECO:0000313" key="16">
    <source>
        <dbReference type="Proteomes" id="UP000070483"/>
    </source>
</evidence>
<dbReference type="InterPro" id="IPR013264">
    <property type="entry name" value="DNAG_N"/>
</dbReference>
<evidence type="ECO:0000256" key="5">
    <source>
        <dbReference type="ARBA" id="ARBA00022705"/>
    </source>
</evidence>